<dbReference type="GO" id="GO:0030976">
    <property type="term" value="F:thiamine pyrophosphate binding"/>
    <property type="evidence" value="ECO:0007669"/>
    <property type="project" value="TreeGrafter"/>
</dbReference>
<dbReference type="InterPro" id="IPR006311">
    <property type="entry name" value="TAT_signal"/>
</dbReference>
<accession>A0A934IU42</accession>
<dbReference type="PROSITE" id="PS51318">
    <property type="entry name" value="TAT"/>
    <property type="match status" value="1"/>
</dbReference>
<keyword evidence="1" id="KW-0732">Signal</keyword>
<evidence type="ECO:0000313" key="3">
    <source>
        <dbReference type="Proteomes" id="UP000609531"/>
    </source>
</evidence>
<dbReference type="Proteomes" id="UP000609531">
    <property type="component" value="Unassembled WGS sequence"/>
</dbReference>
<sequence>MNVTLSRRRLLESIGAASLMAGLGTFGRQAMAASGELIVPSYPGRYERFWRDQLLPDFEAQTGLKTTVDVAANGVTWAANMRVAGPEHPTFSFAMMNEIVGAMLRKEGYFEPWPADKVPNLQYVHPKAKNPDNNGVAFMISPVGIAYRNDLVKTPPTGWKDLWSPEFKGKVGMFTIANSAGFMFVMTISKIFGSGPLDFDAGLAQIEKLKPFPQGDLAGALSALLTRGEILAAPLDVSEVMNLKQKGAPVSFVVPSEGMFMFDQTLDLLKNGPNKDGACEYINYMLSEPIQAKLAKEFFYVPVNTQVKLPPDLASQFPITINDVDKLIQFDWIAANEKRGAVTESWNRMMR</sequence>
<dbReference type="PRINTS" id="PR00909">
    <property type="entry name" value="SPERMDNBNDNG"/>
</dbReference>
<dbReference type="PANTHER" id="PTHR30006:SF2">
    <property type="entry name" value="ABC TRANSPORTER SUBSTRATE-BINDING PROTEIN"/>
    <property type="match status" value="1"/>
</dbReference>
<dbReference type="GO" id="GO:0015888">
    <property type="term" value="P:thiamine transport"/>
    <property type="evidence" value="ECO:0007669"/>
    <property type="project" value="TreeGrafter"/>
</dbReference>
<organism evidence="2 3">
    <name type="scientific">Acuticoccus mangrovi</name>
    <dbReference type="NCBI Taxonomy" id="2796142"/>
    <lineage>
        <taxon>Bacteria</taxon>
        <taxon>Pseudomonadati</taxon>
        <taxon>Pseudomonadota</taxon>
        <taxon>Alphaproteobacteria</taxon>
        <taxon>Hyphomicrobiales</taxon>
        <taxon>Amorphaceae</taxon>
        <taxon>Acuticoccus</taxon>
    </lineage>
</organism>
<dbReference type="GO" id="GO:0030288">
    <property type="term" value="C:outer membrane-bounded periplasmic space"/>
    <property type="evidence" value="ECO:0007669"/>
    <property type="project" value="TreeGrafter"/>
</dbReference>
<dbReference type="GO" id="GO:0019808">
    <property type="term" value="F:polyamine binding"/>
    <property type="evidence" value="ECO:0007669"/>
    <property type="project" value="InterPro"/>
</dbReference>
<reference evidence="2" key="1">
    <citation type="submission" date="2020-12" db="EMBL/GenBank/DDBJ databases">
        <title>Bacterial taxonomy.</title>
        <authorList>
            <person name="Pan X."/>
        </authorList>
    </citation>
    <scope>NUCLEOTIDE SEQUENCE</scope>
    <source>
        <strain evidence="2">B2012</strain>
    </source>
</reference>
<dbReference type="GO" id="GO:0015846">
    <property type="term" value="P:polyamine transport"/>
    <property type="evidence" value="ECO:0007669"/>
    <property type="project" value="InterPro"/>
</dbReference>
<proteinExistence type="predicted"/>
<dbReference type="AlphaFoldDB" id="A0A934IU42"/>
<name>A0A934IU42_9HYPH</name>
<dbReference type="PANTHER" id="PTHR30006">
    <property type="entry name" value="THIAMINE-BINDING PERIPLASMIC PROTEIN-RELATED"/>
    <property type="match status" value="1"/>
</dbReference>
<dbReference type="EMBL" id="JAEKJA010000046">
    <property type="protein sequence ID" value="MBJ3778866.1"/>
    <property type="molecule type" value="Genomic_DNA"/>
</dbReference>
<protein>
    <submittedName>
        <fullName evidence="2">Extracellular solute-binding protein</fullName>
    </submittedName>
</protein>
<gene>
    <name evidence="2" type="ORF">JCR33_24425</name>
</gene>
<evidence type="ECO:0000256" key="1">
    <source>
        <dbReference type="ARBA" id="ARBA00022729"/>
    </source>
</evidence>
<dbReference type="GO" id="GO:0030975">
    <property type="term" value="F:thiamine binding"/>
    <property type="evidence" value="ECO:0007669"/>
    <property type="project" value="TreeGrafter"/>
</dbReference>
<dbReference type="Pfam" id="PF13343">
    <property type="entry name" value="SBP_bac_6"/>
    <property type="match status" value="1"/>
</dbReference>
<dbReference type="InterPro" id="IPR001188">
    <property type="entry name" value="Sperm_putr-bd"/>
</dbReference>
<dbReference type="SUPFAM" id="SSF53850">
    <property type="entry name" value="Periplasmic binding protein-like II"/>
    <property type="match status" value="1"/>
</dbReference>
<dbReference type="Gene3D" id="3.40.190.10">
    <property type="entry name" value="Periplasmic binding protein-like II"/>
    <property type="match status" value="2"/>
</dbReference>
<dbReference type="RefSeq" id="WP_198884767.1">
    <property type="nucleotide sequence ID" value="NZ_JAEKJA010000046.1"/>
</dbReference>
<comment type="caution">
    <text evidence="2">The sequence shown here is derived from an EMBL/GenBank/DDBJ whole genome shotgun (WGS) entry which is preliminary data.</text>
</comment>
<evidence type="ECO:0000313" key="2">
    <source>
        <dbReference type="EMBL" id="MBJ3778866.1"/>
    </source>
</evidence>
<keyword evidence="3" id="KW-1185">Reference proteome</keyword>